<evidence type="ECO:0000256" key="2">
    <source>
        <dbReference type="ARBA" id="ARBA00007759"/>
    </source>
</evidence>
<keyword evidence="6 8" id="KW-0472">Membrane</keyword>
<comment type="subcellular location">
    <subcellularLocation>
        <location evidence="1">Cell membrane</location>
    </subcellularLocation>
</comment>
<gene>
    <name evidence="10" type="primary">eccE</name>
    <name evidence="10" type="ORF">GCM10020366_54770</name>
</gene>
<dbReference type="InterPro" id="IPR050051">
    <property type="entry name" value="EccE_dom"/>
</dbReference>
<feature type="region of interest" description="Disordered" evidence="7">
    <location>
        <begin position="13"/>
        <end position="38"/>
    </location>
</feature>
<keyword evidence="11" id="KW-1185">Reference proteome</keyword>
<dbReference type="Proteomes" id="UP001500483">
    <property type="component" value="Unassembled WGS sequence"/>
</dbReference>
<evidence type="ECO:0000256" key="1">
    <source>
        <dbReference type="ARBA" id="ARBA00004236"/>
    </source>
</evidence>
<proteinExistence type="inferred from homology"/>
<dbReference type="InterPro" id="IPR021368">
    <property type="entry name" value="T7SS_EccE"/>
</dbReference>
<evidence type="ECO:0000256" key="3">
    <source>
        <dbReference type="ARBA" id="ARBA00022475"/>
    </source>
</evidence>
<sequence length="448" mass="47928">MARPCAHYLRGEETERMSVSTQHPAQPNASGTGGARTRIRARRRTVGASLGAMPVANIVVIEVGLALGLILVLLNEMLWPVSAGVVALALIIALLRRRGRWFTQWFGLVLEYRTRSHIRRSVPPSEDVSEFVEDRNGDGIIGPDENHRVALLRILVEDLVVARGQDHDRNPVGLSWHNGKWTAVLMVDPTPPLISNPDKATNLPLGVLTPCLEDRGVVLDAIQVIWHCYPGSAALLPDSPALNSYLELMGTSSAAARRTTWVAVRLDPQTCAKAVGERGGGVVGAHRALIGALSRVRNALASQGISARPLDPDELLQAGISSAELQDALGSQRPIGLRERWSGVIADNYRHASYAITGWPNRMTDGINALTGVRGRSISIALSIAPSGEDGEVGLRGLVRISGRTPEALNSADHQLRAISNKLNLTLTPLRGMQLAGLTGTLPLGGAA</sequence>
<accession>A0ABP6RYG5</accession>
<dbReference type="EMBL" id="BAAAYK010000038">
    <property type="protein sequence ID" value="GAA3363320.1"/>
    <property type="molecule type" value="Genomic_DNA"/>
</dbReference>
<feature type="transmembrane region" description="Helical" evidence="8">
    <location>
        <begin position="77"/>
        <end position="95"/>
    </location>
</feature>
<reference evidence="11" key="1">
    <citation type="journal article" date="2019" name="Int. J. Syst. Evol. Microbiol.">
        <title>The Global Catalogue of Microorganisms (GCM) 10K type strain sequencing project: providing services to taxonomists for standard genome sequencing and annotation.</title>
        <authorList>
            <consortium name="The Broad Institute Genomics Platform"/>
            <consortium name="The Broad Institute Genome Sequencing Center for Infectious Disease"/>
            <person name="Wu L."/>
            <person name="Ma J."/>
        </authorList>
    </citation>
    <scope>NUCLEOTIDE SEQUENCE [LARGE SCALE GENOMIC DNA]</scope>
    <source>
        <strain evidence="11">JCM 9687</strain>
    </source>
</reference>
<keyword evidence="3" id="KW-1003">Cell membrane</keyword>
<evidence type="ECO:0000313" key="10">
    <source>
        <dbReference type="EMBL" id="GAA3363320.1"/>
    </source>
</evidence>
<comment type="caution">
    <text evidence="10">The sequence shown here is derived from an EMBL/GenBank/DDBJ whole genome shotgun (WGS) entry which is preliminary data.</text>
</comment>
<organism evidence="10 11">
    <name type="scientific">Saccharopolyspora gregorii</name>
    <dbReference type="NCBI Taxonomy" id="33914"/>
    <lineage>
        <taxon>Bacteria</taxon>
        <taxon>Bacillati</taxon>
        <taxon>Actinomycetota</taxon>
        <taxon>Actinomycetes</taxon>
        <taxon>Pseudonocardiales</taxon>
        <taxon>Pseudonocardiaceae</taxon>
        <taxon>Saccharopolyspora</taxon>
    </lineage>
</organism>
<evidence type="ECO:0000313" key="11">
    <source>
        <dbReference type="Proteomes" id="UP001500483"/>
    </source>
</evidence>
<evidence type="ECO:0000259" key="9">
    <source>
        <dbReference type="Pfam" id="PF11203"/>
    </source>
</evidence>
<keyword evidence="5 8" id="KW-1133">Transmembrane helix</keyword>
<keyword evidence="4 8" id="KW-0812">Transmembrane</keyword>
<feature type="compositionally biased region" description="Polar residues" evidence="7">
    <location>
        <begin position="17"/>
        <end position="30"/>
    </location>
</feature>
<evidence type="ECO:0000256" key="8">
    <source>
        <dbReference type="SAM" id="Phobius"/>
    </source>
</evidence>
<dbReference type="NCBIfam" id="TIGR03923">
    <property type="entry name" value="T7SS_EccE"/>
    <property type="match status" value="1"/>
</dbReference>
<protein>
    <submittedName>
        <fullName evidence="10">Type VII secretion protein EccE</fullName>
    </submittedName>
</protein>
<evidence type="ECO:0000256" key="7">
    <source>
        <dbReference type="SAM" id="MobiDB-lite"/>
    </source>
</evidence>
<feature type="domain" description="Type VII secretion system protein EccE" evidence="9">
    <location>
        <begin position="254"/>
        <end position="356"/>
    </location>
</feature>
<dbReference type="Pfam" id="PF11203">
    <property type="entry name" value="EccE"/>
    <property type="match status" value="1"/>
</dbReference>
<comment type="similarity">
    <text evidence="2">Belongs to the EccE family.</text>
</comment>
<evidence type="ECO:0000256" key="5">
    <source>
        <dbReference type="ARBA" id="ARBA00022989"/>
    </source>
</evidence>
<evidence type="ECO:0000256" key="4">
    <source>
        <dbReference type="ARBA" id="ARBA00022692"/>
    </source>
</evidence>
<name>A0ABP6RYG5_9PSEU</name>
<evidence type="ECO:0000256" key="6">
    <source>
        <dbReference type="ARBA" id="ARBA00023136"/>
    </source>
</evidence>
<feature type="transmembrane region" description="Helical" evidence="8">
    <location>
        <begin position="46"/>
        <end position="71"/>
    </location>
</feature>